<protein>
    <submittedName>
        <fullName evidence="9">Arabinose efflux permease family protein</fullName>
    </submittedName>
</protein>
<evidence type="ECO:0000256" key="3">
    <source>
        <dbReference type="ARBA" id="ARBA00022475"/>
    </source>
</evidence>
<dbReference type="AlphaFoldDB" id="H5XGV1"/>
<evidence type="ECO:0000256" key="4">
    <source>
        <dbReference type="ARBA" id="ARBA00022692"/>
    </source>
</evidence>
<dbReference type="Pfam" id="PF07690">
    <property type="entry name" value="MFS_1"/>
    <property type="match status" value="1"/>
</dbReference>
<gene>
    <name evidence="9" type="ORF">SaccyDRAFT_3853</name>
</gene>
<dbReference type="RefSeq" id="WP_005458609.1">
    <property type="nucleotide sequence ID" value="NZ_CM001440.1"/>
</dbReference>
<dbReference type="Gene3D" id="1.20.1250.20">
    <property type="entry name" value="MFS general substrate transporter like domains"/>
    <property type="match status" value="1"/>
</dbReference>
<keyword evidence="4 7" id="KW-0812">Transmembrane</keyword>
<dbReference type="Gene3D" id="1.20.1720.10">
    <property type="entry name" value="Multidrug resistance protein D"/>
    <property type="match status" value="1"/>
</dbReference>
<feature type="transmembrane region" description="Helical" evidence="7">
    <location>
        <begin position="221"/>
        <end position="238"/>
    </location>
</feature>
<feature type="transmembrane region" description="Helical" evidence="7">
    <location>
        <begin position="129"/>
        <end position="150"/>
    </location>
</feature>
<dbReference type="SUPFAM" id="SSF103473">
    <property type="entry name" value="MFS general substrate transporter"/>
    <property type="match status" value="1"/>
</dbReference>
<feature type="domain" description="Major facilitator superfamily (MFS) profile" evidence="8">
    <location>
        <begin position="3"/>
        <end position="452"/>
    </location>
</feature>
<feature type="transmembrane region" description="Helical" evidence="7">
    <location>
        <begin position="259"/>
        <end position="279"/>
    </location>
</feature>
<feature type="transmembrane region" description="Helical" evidence="7">
    <location>
        <begin position="348"/>
        <end position="367"/>
    </location>
</feature>
<feature type="transmembrane region" description="Helical" evidence="7">
    <location>
        <begin position="324"/>
        <end position="342"/>
    </location>
</feature>
<dbReference type="CDD" id="cd17321">
    <property type="entry name" value="MFS_MMR_MDR_like"/>
    <property type="match status" value="1"/>
</dbReference>
<evidence type="ECO:0000256" key="2">
    <source>
        <dbReference type="ARBA" id="ARBA00022448"/>
    </source>
</evidence>
<dbReference type="Proteomes" id="UP000002791">
    <property type="component" value="Chromosome"/>
</dbReference>
<dbReference type="OrthoDB" id="4325372at2"/>
<feature type="transmembrane region" description="Helical" evidence="7">
    <location>
        <begin position="426"/>
        <end position="447"/>
    </location>
</feature>
<evidence type="ECO:0000256" key="7">
    <source>
        <dbReference type="SAM" id="Phobius"/>
    </source>
</evidence>
<feature type="transmembrane region" description="Helical" evidence="7">
    <location>
        <begin position="69"/>
        <end position="88"/>
    </location>
</feature>
<feature type="transmembrane region" description="Helical" evidence="7">
    <location>
        <begin position="291"/>
        <end position="312"/>
    </location>
</feature>
<feature type="transmembrane region" description="Helical" evidence="7">
    <location>
        <begin position="397"/>
        <end position="414"/>
    </location>
</feature>
<evidence type="ECO:0000313" key="10">
    <source>
        <dbReference type="Proteomes" id="UP000002791"/>
    </source>
</evidence>
<name>H5XGV1_9PSEU</name>
<dbReference type="GO" id="GO:0005886">
    <property type="term" value="C:plasma membrane"/>
    <property type="evidence" value="ECO:0007669"/>
    <property type="project" value="UniProtKB-SubCell"/>
</dbReference>
<feature type="transmembrane region" description="Helical" evidence="7">
    <location>
        <begin position="41"/>
        <end position="57"/>
    </location>
</feature>
<dbReference type="STRING" id="882082.SaccyDRAFT_3853"/>
<dbReference type="InterPro" id="IPR020846">
    <property type="entry name" value="MFS_dom"/>
</dbReference>
<evidence type="ECO:0000256" key="6">
    <source>
        <dbReference type="ARBA" id="ARBA00023136"/>
    </source>
</evidence>
<dbReference type="PANTHER" id="PTHR42718:SF46">
    <property type="entry name" value="BLR6921 PROTEIN"/>
    <property type="match status" value="1"/>
</dbReference>
<feature type="transmembrane region" description="Helical" evidence="7">
    <location>
        <begin position="191"/>
        <end position="209"/>
    </location>
</feature>
<evidence type="ECO:0000313" key="9">
    <source>
        <dbReference type="EMBL" id="EHR62678.1"/>
    </source>
</evidence>
<feature type="transmembrane region" description="Helical" evidence="7">
    <location>
        <begin position="156"/>
        <end position="179"/>
    </location>
</feature>
<organism evidence="9 10">
    <name type="scientific">Saccharomonospora cyanea NA-134</name>
    <dbReference type="NCBI Taxonomy" id="882082"/>
    <lineage>
        <taxon>Bacteria</taxon>
        <taxon>Bacillati</taxon>
        <taxon>Actinomycetota</taxon>
        <taxon>Actinomycetes</taxon>
        <taxon>Pseudonocardiales</taxon>
        <taxon>Pseudonocardiaceae</taxon>
        <taxon>Saccharomonospora</taxon>
    </lineage>
</organism>
<dbReference type="EMBL" id="CM001440">
    <property type="protein sequence ID" value="EHR62678.1"/>
    <property type="molecule type" value="Genomic_DNA"/>
</dbReference>
<evidence type="ECO:0000259" key="8">
    <source>
        <dbReference type="PROSITE" id="PS50850"/>
    </source>
</evidence>
<dbReference type="InterPro" id="IPR036259">
    <property type="entry name" value="MFS_trans_sf"/>
</dbReference>
<evidence type="ECO:0000256" key="5">
    <source>
        <dbReference type="ARBA" id="ARBA00022989"/>
    </source>
</evidence>
<dbReference type="InterPro" id="IPR011701">
    <property type="entry name" value="MFS"/>
</dbReference>
<keyword evidence="10" id="KW-1185">Reference proteome</keyword>
<evidence type="ECO:0000256" key="1">
    <source>
        <dbReference type="ARBA" id="ARBA00004651"/>
    </source>
</evidence>
<sequence length="469" mass="47611">MLVLLLACVVQFLVVLDVSIVNVALPSMETALGLDQEGAQWVVNAYALVFAGLLLLGGRLADLLGLRRVFLAGLVTFTAASLLGGTATDAATVIAARAGQGLGAAVLAPATVTMLTTTVPEGPRRHRALAAWTAVGLAGGTTGNLVGGLLTEYLSWRWVLLGNVPVGLVAAVLAVRALPAGDTVRRRPVDLPGAVLATTGLLALTFGVVRSGTHGWDSPTTLVALACGLGALTAFVVVERRFARVPLLPPTLFGVRSVVRGNIVLLLAGACLNPMWYFLTFAMQNVLGFGPLLTGLGFLPHTVLTIVVGVWLTPRLMRRVEPRTLVVAGAAVAAAGFAWQSGLDADSAYLPGVLGPAVLISLGGGLLNTPITVLATSGVAEEDAGAASGLLNTTKQVGGAVGLAALVAMVNPVVDGGGATASADGYGLAFLIMAALLVSTALCAMLLPRSLTTPVPDAIPGRVTGDRRG</sequence>
<accession>H5XGV1</accession>
<keyword evidence="2" id="KW-0813">Transport</keyword>
<keyword evidence="5 7" id="KW-1133">Transmembrane helix</keyword>
<keyword evidence="6 7" id="KW-0472">Membrane</keyword>
<dbReference type="PANTHER" id="PTHR42718">
    <property type="entry name" value="MAJOR FACILITATOR SUPERFAMILY MULTIDRUG TRANSPORTER MFSC"/>
    <property type="match status" value="1"/>
</dbReference>
<dbReference type="PROSITE" id="PS50850">
    <property type="entry name" value="MFS"/>
    <property type="match status" value="1"/>
</dbReference>
<proteinExistence type="predicted"/>
<keyword evidence="3" id="KW-1003">Cell membrane</keyword>
<dbReference type="eggNOG" id="COG0477">
    <property type="taxonomic scope" value="Bacteria"/>
</dbReference>
<feature type="transmembrane region" description="Helical" evidence="7">
    <location>
        <begin position="94"/>
        <end position="117"/>
    </location>
</feature>
<dbReference type="GO" id="GO:0022857">
    <property type="term" value="F:transmembrane transporter activity"/>
    <property type="evidence" value="ECO:0007669"/>
    <property type="project" value="InterPro"/>
</dbReference>
<reference evidence="9 10" key="1">
    <citation type="submission" date="2011-11" db="EMBL/GenBank/DDBJ databases">
        <title>The Noncontiguous Finished sequence of Saccharomonospora cyanea NA-134.</title>
        <authorList>
            <consortium name="US DOE Joint Genome Institute"/>
            <person name="Lucas S."/>
            <person name="Han J."/>
            <person name="Lapidus A."/>
            <person name="Cheng J.-F."/>
            <person name="Goodwin L."/>
            <person name="Pitluck S."/>
            <person name="Peters L."/>
            <person name="Ovchinnikova G."/>
            <person name="Lu M."/>
            <person name="Detter J.C."/>
            <person name="Han C."/>
            <person name="Tapia R."/>
            <person name="Land M."/>
            <person name="Hauser L."/>
            <person name="Kyrpides N."/>
            <person name="Ivanova N."/>
            <person name="Pagani I."/>
            <person name="Brambilla E.-M."/>
            <person name="Klenk H.-P."/>
            <person name="Woyke T."/>
        </authorList>
    </citation>
    <scope>NUCLEOTIDE SEQUENCE [LARGE SCALE GENOMIC DNA]</scope>
    <source>
        <strain evidence="9 10">NA-134</strain>
    </source>
</reference>
<dbReference type="HOGENOM" id="CLU_000960_28_2_11"/>
<comment type="subcellular location">
    <subcellularLocation>
        <location evidence="1">Cell membrane</location>
        <topology evidence="1">Multi-pass membrane protein</topology>
    </subcellularLocation>
</comment>